<protein>
    <submittedName>
        <fullName evidence="1">Uncharacterized protein</fullName>
    </submittedName>
</protein>
<reference evidence="1" key="1">
    <citation type="submission" date="2020-05" db="EMBL/GenBank/DDBJ databases">
        <title>Phylogenomic resolution of chytrid fungi.</title>
        <authorList>
            <person name="Stajich J.E."/>
            <person name="Amses K."/>
            <person name="Simmons R."/>
            <person name="Seto K."/>
            <person name="Myers J."/>
            <person name="Bonds A."/>
            <person name="Quandt C.A."/>
            <person name="Barry K."/>
            <person name="Liu P."/>
            <person name="Grigoriev I."/>
            <person name="Longcore J.E."/>
            <person name="James T.Y."/>
        </authorList>
    </citation>
    <scope>NUCLEOTIDE SEQUENCE</scope>
    <source>
        <strain evidence="1">JEL0513</strain>
    </source>
</reference>
<gene>
    <name evidence="1" type="ORF">HK100_004529</name>
</gene>
<evidence type="ECO:0000313" key="1">
    <source>
        <dbReference type="EMBL" id="KAJ3133268.1"/>
    </source>
</evidence>
<dbReference type="AlphaFoldDB" id="A0AAD5T714"/>
<keyword evidence="2" id="KW-1185">Reference proteome</keyword>
<proteinExistence type="predicted"/>
<dbReference type="EMBL" id="JADGJH010000222">
    <property type="protein sequence ID" value="KAJ3133268.1"/>
    <property type="molecule type" value="Genomic_DNA"/>
</dbReference>
<dbReference type="Proteomes" id="UP001211907">
    <property type="component" value="Unassembled WGS sequence"/>
</dbReference>
<name>A0AAD5T714_9FUNG</name>
<organism evidence="1 2">
    <name type="scientific">Physocladia obscura</name>
    <dbReference type="NCBI Taxonomy" id="109957"/>
    <lineage>
        <taxon>Eukaryota</taxon>
        <taxon>Fungi</taxon>
        <taxon>Fungi incertae sedis</taxon>
        <taxon>Chytridiomycota</taxon>
        <taxon>Chytridiomycota incertae sedis</taxon>
        <taxon>Chytridiomycetes</taxon>
        <taxon>Chytridiales</taxon>
        <taxon>Chytriomycetaceae</taxon>
        <taxon>Physocladia</taxon>
    </lineage>
</organism>
<evidence type="ECO:0000313" key="2">
    <source>
        <dbReference type="Proteomes" id="UP001211907"/>
    </source>
</evidence>
<sequence>MNEDHALEQIHRQMSSLIGTILALNLSSNQACPDPSVADLDPLVKHLNSKFPGFSHALAIASSQSRRTEPISKYAQLDRREAALACDAERMIRIFVSPQTQTQPSKTKCLAESIWQDTKNLLENFHRKLWSCIHTTQAALDLLPIHGGTPSLLLAFADYAQTYSAQPQQSIPAVPWFEFLIKPECSQQSSSNAIGKAYSLLLSKTLPPLQSPSQIISIWRQKLVTADTFAYYMANVAQTRRVPATTPTTSDKLITAFSNHTLPSRYDSAAFQHQTATTPQYPQSLDDTTPALTRVFLALFTISSACHELRECITETAAPQDAFNGAVMNAFDRIAPQQSFSLLHMYPREVLAFRRIRLPGTPPQQQQHIENSVVEAILTTRWRARVVAGGKQPGGTLCGAMRYTLPANATQAIYETATTNYDDYEAAAVLDTVATYELYEKYFSPEAAVATRVCGPAGTAWQIVQVWKIARAAEGTTNTGGISAAIEFVEMLWKYMGVLHHSLAEILWVVGREFEDVDLVDLYTHFFF</sequence>
<comment type="caution">
    <text evidence="1">The sequence shown here is derived from an EMBL/GenBank/DDBJ whole genome shotgun (WGS) entry which is preliminary data.</text>
</comment>
<accession>A0AAD5T714</accession>